<dbReference type="CDD" id="cd09272">
    <property type="entry name" value="RNase_HI_RT_Ty1"/>
    <property type="match status" value="1"/>
</dbReference>
<reference evidence="2" key="1">
    <citation type="journal article" date="2019" name="Sci. Rep.">
        <title>Draft genome of Tanacetum cinerariifolium, the natural source of mosquito coil.</title>
        <authorList>
            <person name="Yamashiro T."/>
            <person name="Shiraishi A."/>
            <person name="Satake H."/>
            <person name="Nakayama K."/>
        </authorList>
    </citation>
    <scope>NUCLEOTIDE SEQUENCE</scope>
</reference>
<accession>A0A6L2NVP1</accession>
<dbReference type="InterPro" id="IPR001584">
    <property type="entry name" value="Integrase_cat-core"/>
</dbReference>
<dbReference type="GO" id="GO:0003676">
    <property type="term" value="F:nucleic acid binding"/>
    <property type="evidence" value="ECO:0007669"/>
    <property type="project" value="InterPro"/>
</dbReference>
<dbReference type="Gene3D" id="3.30.420.10">
    <property type="entry name" value="Ribonuclease H-like superfamily/Ribonuclease H"/>
    <property type="match status" value="1"/>
</dbReference>
<dbReference type="PANTHER" id="PTHR47592">
    <property type="entry name" value="PBF68 PROTEIN"/>
    <property type="match status" value="1"/>
</dbReference>
<dbReference type="Pfam" id="PF14223">
    <property type="entry name" value="Retrotran_gag_2"/>
    <property type="match status" value="1"/>
</dbReference>
<dbReference type="AlphaFoldDB" id="A0A6L2NVP1"/>
<evidence type="ECO:0000313" key="2">
    <source>
        <dbReference type="EMBL" id="GEU90371.1"/>
    </source>
</evidence>
<dbReference type="GO" id="GO:0015074">
    <property type="term" value="P:DNA integration"/>
    <property type="evidence" value="ECO:0007669"/>
    <property type="project" value="InterPro"/>
</dbReference>
<sequence>DELLKQARKRCKWENDDYICHEHIFNHMYDSLFDVYQNVGSAKELWDQLESKYMAEDAYSKNFLVSNFNNYKIDDSSIIDKLPPLWKDFKHTLKHNKDELSLVQLGSHFCIEKTLRAKESGKEIVGSSSVNMIEDGIIYETTTPYTPQQNGVSERKNRAIKEMVNSMLSYSGLGEGFWGEGFWVIESKDAMFDEKRFTSIPRPKSLMPNSNEDQIGETPIETPITRRSNRARVAKSFGYDFQLYLVEGSRNEIGTQYSYCYNIEEDPRTLQTFELQMDLQKKIKVDGTIDKFKARLVIQGFRQKERINYFDTYVPIARISTIRLLIALAVTYNLVIHQMNVKTTFLNDDLEEEKTMDYGLSYVGFPLVLERYSDASWITNSEDHTSTTEYLALEAEFVALAIAGKKAEWLRNLIYKILLWPKPIFSISIHCDSATTLAKAYCQIYNEKSKHLGVRHNMVRELITNGVISVDFVRSQQNMADHLTKRLARDLVHKSAIRMGLKSIKISNDETPNSILANARS</sequence>
<dbReference type="InterPro" id="IPR013103">
    <property type="entry name" value="RVT_2"/>
</dbReference>
<organism evidence="2">
    <name type="scientific">Tanacetum cinerariifolium</name>
    <name type="common">Dalmatian daisy</name>
    <name type="synonym">Chrysanthemum cinerariifolium</name>
    <dbReference type="NCBI Taxonomy" id="118510"/>
    <lineage>
        <taxon>Eukaryota</taxon>
        <taxon>Viridiplantae</taxon>
        <taxon>Streptophyta</taxon>
        <taxon>Embryophyta</taxon>
        <taxon>Tracheophyta</taxon>
        <taxon>Spermatophyta</taxon>
        <taxon>Magnoliopsida</taxon>
        <taxon>eudicotyledons</taxon>
        <taxon>Gunneridae</taxon>
        <taxon>Pentapetalae</taxon>
        <taxon>asterids</taxon>
        <taxon>campanulids</taxon>
        <taxon>Asterales</taxon>
        <taxon>Asteraceae</taxon>
        <taxon>Asteroideae</taxon>
        <taxon>Anthemideae</taxon>
        <taxon>Anthemidinae</taxon>
        <taxon>Tanacetum</taxon>
    </lineage>
</organism>
<dbReference type="PROSITE" id="PS50994">
    <property type="entry name" value="INTEGRASE"/>
    <property type="match status" value="1"/>
</dbReference>
<protein>
    <submittedName>
        <fullName evidence="2">Zinc finger, CCHC-type</fullName>
    </submittedName>
</protein>
<dbReference type="PANTHER" id="PTHR47592:SF29">
    <property type="entry name" value="ZINC FINGER, CCHC-TYPE"/>
    <property type="match status" value="1"/>
</dbReference>
<dbReference type="Pfam" id="PF07727">
    <property type="entry name" value="RVT_2"/>
    <property type="match status" value="1"/>
</dbReference>
<dbReference type="SUPFAM" id="SSF53098">
    <property type="entry name" value="Ribonuclease H-like"/>
    <property type="match status" value="1"/>
</dbReference>
<comment type="caution">
    <text evidence="2">The sequence shown here is derived from an EMBL/GenBank/DDBJ whole genome shotgun (WGS) entry which is preliminary data.</text>
</comment>
<feature type="domain" description="Integrase catalytic" evidence="1">
    <location>
        <begin position="136"/>
        <end position="227"/>
    </location>
</feature>
<proteinExistence type="predicted"/>
<feature type="non-terminal residue" evidence="2">
    <location>
        <position position="1"/>
    </location>
</feature>
<dbReference type="InterPro" id="IPR012337">
    <property type="entry name" value="RNaseH-like_sf"/>
</dbReference>
<dbReference type="EMBL" id="BKCJ010010171">
    <property type="protein sequence ID" value="GEU90371.1"/>
    <property type="molecule type" value="Genomic_DNA"/>
</dbReference>
<name>A0A6L2NVP1_TANCI</name>
<evidence type="ECO:0000259" key="1">
    <source>
        <dbReference type="PROSITE" id="PS50994"/>
    </source>
</evidence>
<dbReference type="InterPro" id="IPR036397">
    <property type="entry name" value="RNaseH_sf"/>
</dbReference>
<gene>
    <name evidence="2" type="ORF">Tci_062349</name>
</gene>